<protein>
    <submittedName>
        <fullName evidence="1">Class I SAM-dependent methyltransferase</fullName>
    </submittedName>
</protein>
<gene>
    <name evidence="1" type="ORF">LRS13_05710</name>
</gene>
<dbReference type="InterPro" id="IPR029063">
    <property type="entry name" value="SAM-dependent_MTases_sf"/>
</dbReference>
<organism evidence="1 2">
    <name type="scientific">Svornostia abyssi</name>
    <dbReference type="NCBI Taxonomy" id="2898438"/>
    <lineage>
        <taxon>Bacteria</taxon>
        <taxon>Bacillati</taxon>
        <taxon>Actinomycetota</taxon>
        <taxon>Thermoleophilia</taxon>
        <taxon>Solirubrobacterales</taxon>
        <taxon>Baekduiaceae</taxon>
        <taxon>Svornostia</taxon>
    </lineage>
</organism>
<dbReference type="Proteomes" id="UP001058860">
    <property type="component" value="Chromosome"/>
</dbReference>
<dbReference type="GO" id="GO:0008168">
    <property type="term" value="F:methyltransferase activity"/>
    <property type="evidence" value="ECO:0007669"/>
    <property type="project" value="UniProtKB-KW"/>
</dbReference>
<keyword evidence="1" id="KW-0489">Methyltransferase</keyword>
<evidence type="ECO:0000313" key="1">
    <source>
        <dbReference type="EMBL" id="UUY05026.1"/>
    </source>
</evidence>
<reference evidence="2" key="1">
    <citation type="submission" date="2021-11" db="EMBL/GenBank/DDBJ databases">
        <title>Cultivation dependent microbiological survey of springs from the worlds oldest radium mine currently devoted to the extraction of radon-saturated water.</title>
        <authorList>
            <person name="Kapinusova G."/>
            <person name="Smrhova T."/>
            <person name="Strejcek M."/>
            <person name="Suman J."/>
            <person name="Jani K."/>
            <person name="Pajer P."/>
            <person name="Uhlik O."/>
        </authorList>
    </citation>
    <scope>NUCLEOTIDE SEQUENCE [LARGE SCALE GENOMIC DNA]</scope>
    <source>
        <strain evidence="2">J379</strain>
    </source>
</reference>
<dbReference type="GO" id="GO:0032259">
    <property type="term" value="P:methylation"/>
    <property type="evidence" value="ECO:0007669"/>
    <property type="project" value="UniProtKB-KW"/>
</dbReference>
<dbReference type="SUPFAM" id="SSF53335">
    <property type="entry name" value="S-adenosyl-L-methionine-dependent methyltransferases"/>
    <property type="match status" value="1"/>
</dbReference>
<sequence length="288" mass="32092">MGIGMLELEFLLASRSAGVDFGRTLQLGRQNLWVRAPLIARTVRRFGGTADLAAAKRLRASGYADELLTALGATDIHALDASDFEGADLVHDLNVPVPDAWHEQYDVVIDGGTLEHVFDFPTALASAIQMVKVGGHYLALTPSNGDLGHGFYQFSPELLFRALSPQHGFEIEAVWLGEELIVPGRTRWWRVVDPDELRRRGTYRGRGSQYVFVRARRTGPFPGWAPPQQSDYTMAWQDGSIYDRGIVRVRDRLRWAGITGPLTVDREAFVRLRPHEGLPPEGPKVQLP</sequence>
<accession>A0ABY5PK46</accession>
<keyword evidence="2" id="KW-1185">Reference proteome</keyword>
<evidence type="ECO:0000313" key="2">
    <source>
        <dbReference type="Proteomes" id="UP001058860"/>
    </source>
</evidence>
<dbReference type="EMBL" id="CP088295">
    <property type="protein sequence ID" value="UUY05026.1"/>
    <property type="molecule type" value="Genomic_DNA"/>
</dbReference>
<name>A0ABY5PK46_9ACTN</name>
<proteinExistence type="predicted"/>
<dbReference type="RefSeq" id="WP_353865494.1">
    <property type="nucleotide sequence ID" value="NZ_CP088295.1"/>
</dbReference>
<dbReference type="Gene3D" id="3.40.50.150">
    <property type="entry name" value="Vaccinia Virus protein VP39"/>
    <property type="match status" value="1"/>
</dbReference>
<keyword evidence="1" id="KW-0808">Transferase</keyword>